<evidence type="ECO:0000313" key="9">
    <source>
        <dbReference type="Proteomes" id="UP000252519"/>
    </source>
</evidence>
<protein>
    <submittedName>
        <fullName evidence="8">Phosphoribosylaminoimidazole carboxylase</fullName>
    </submittedName>
</protein>
<evidence type="ECO:0000256" key="2">
    <source>
        <dbReference type="ARBA" id="ARBA00004747"/>
    </source>
</evidence>
<dbReference type="OrthoDB" id="9991235at2759"/>
<gene>
    <name evidence="8" type="ORF">ANCCAN_15013</name>
</gene>
<dbReference type="GO" id="GO:0005524">
    <property type="term" value="F:ATP binding"/>
    <property type="evidence" value="ECO:0007669"/>
    <property type="project" value="UniProtKB-KW"/>
</dbReference>
<evidence type="ECO:0000313" key="8">
    <source>
        <dbReference type="EMBL" id="RCN39069.1"/>
    </source>
</evidence>
<keyword evidence="6" id="KW-0067">ATP-binding</keyword>
<organism evidence="8 9">
    <name type="scientific">Ancylostoma caninum</name>
    <name type="common">Dog hookworm</name>
    <dbReference type="NCBI Taxonomy" id="29170"/>
    <lineage>
        <taxon>Eukaryota</taxon>
        <taxon>Metazoa</taxon>
        <taxon>Ecdysozoa</taxon>
        <taxon>Nematoda</taxon>
        <taxon>Chromadorea</taxon>
        <taxon>Rhabditida</taxon>
        <taxon>Rhabditina</taxon>
        <taxon>Rhabditomorpha</taxon>
        <taxon>Strongyloidea</taxon>
        <taxon>Ancylostomatidae</taxon>
        <taxon>Ancylostomatinae</taxon>
        <taxon>Ancylostoma</taxon>
    </lineage>
</organism>
<dbReference type="SUPFAM" id="SSF52255">
    <property type="entry name" value="N5-CAIR mutase (phosphoribosylaminoimidazole carboxylase, PurE)"/>
    <property type="match status" value="1"/>
</dbReference>
<dbReference type="GO" id="GO:0006189">
    <property type="term" value="P:'de novo' IMP biosynthetic process"/>
    <property type="evidence" value="ECO:0007669"/>
    <property type="project" value="UniProtKB-UniPathway"/>
</dbReference>
<dbReference type="InterPro" id="IPR000031">
    <property type="entry name" value="PurE_dom"/>
</dbReference>
<evidence type="ECO:0000256" key="5">
    <source>
        <dbReference type="ARBA" id="ARBA00022755"/>
    </source>
</evidence>
<keyword evidence="9" id="KW-1185">Reference proteome</keyword>
<dbReference type="PANTHER" id="PTHR43599:SF3">
    <property type="entry name" value="SI:DKEY-6E2.2"/>
    <property type="match status" value="1"/>
</dbReference>
<comment type="pathway">
    <text evidence="2">Purine metabolism; IMP biosynthesis via de novo pathway; 5-amino-1-(5-phospho-D-ribosyl)imidazole-4-carboxylate from 5-amino-1-(5-phospho-D-ribosyl)imidazole (carboxylase route): step 1/1.</text>
</comment>
<name>A0A368G6Z6_ANCCA</name>
<feature type="domain" description="PurE" evidence="7">
    <location>
        <begin position="100"/>
        <end position="247"/>
    </location>
</feature>
<dbReference type="GO" id="GO:0004639">
    <property type="term" value="F:phosphoribosylaminoimidazolesuccinocarboxamide synthase activity"/>
    <property type="evidence" value="ECO:0007669"/>
    <property type="project" value="TreeGrafter"/>
</dbReference>
<dbReference type="PANTHER" id="PTHR43599">
    <property type="entry name" value="MULTIFUNCTIONAL PROTEIN ADE2"/>
    <property type="match status" value="1"/>
</dbReference>
<dbReference type="STRING" id="29170.A0A368G6Z6"/>
<keyword evidence="5" id="KW-0658">Purine biosynthesis</keyword>
<sequence>MKRMTSVIFRALEKAWSKADCVLIDMKVEYGVTTDGKIVLADVIDNDSWRVWPHGDKRLQLDKQFYRDIKEVTSEALQQLISNYEKVMDLTAGFSSKPKCQAVIIMGSPADFAHCEKIACSCKALGITPILHVSSAHKTTRETLNILAKYEDNEVPTVIIAVAGRSNGLGPVLAGNTSLPVISCPPLTEGNVSTDLWSSVRMPSGIGCSTVLGADEAALAAAKILASHDYMIFGRILCQQLNNLNKLLVSPYRDCFVFKSLKFFALDR</sequence>
<dbReference type="InterPro" id="IPR028923">
    <property type="entry name" value="SAICAR_synt/ADE2_N"/>
</dbReference>
<dbReference type="InterPro" id="IPR050089">
    <property type="entry name" value="SAICAR_synthetase"/>
</dbReference>
<evidence type="ECO:0000256" key="4">
    <source>
        <dbReference type="ARBA" id="ARBA00022741"/>
    </source>
</evidence>
<proteinExistence type="predicted"/>
<dbReference type="SMART" id="SM01001">
    <property type="entry name" value="AIRC"/>
    <property type="match status" value="1"/>
</dbReference>
<dbReference type="AlphaFoldDB" id="A0A368G6Z6"/>
<dbReference type="SUPFAM" id="SSF56104">
    <property type="entry name" value="SAICAR synthase-like"/>
    <property type="match status" value="1"/>
</dbReference>
<accession>A0A368G6Z6</accession>
<dbReference type="Gene3D" id="3.40.50.1970">
    <property type="match status" value="1"/>
</dbReference>
<comment type="caution">
    <text evidence="8">The sequence shown here is derived from an EMBL/GenBank/DDBJ whole genome shotgun (WGS) entry which is preliminary data.</text>
</comment>
<comment type="pathway">
    <text evidence="1">Purine metabolism; IMP biosynthesis via de novo pathway; 5-amino-1-(5-phospho-D-ribosyl)imidazole-4-carboxamide from 5-amino-1-(5-phospho-D-ribosyl)imidazole-4-carboxylate: step 1/2.</text>
</comment>
<dbReference type="Pfam" id="PF00731">
    <property type="entry name" value="AIRC"/>
    <property type="match status" value="1"/>
</dbReference>
<dbReference type="EMBL" id="JOJR01000358">
    <property type="protein sequence ID" value="RCN39069.1"/>
    <property type="molecule type" value="Genomic_DNA"/>
</dbReference>
<evidence type="ECO:0000256" key="1">
    <source>
        <dbReference type="ARBA" id="ARBA00004672"/>
    </source>
</evidence>
<evidence type="ECO:0000256" key="6">
    <source>
        <dbReference type="ARBA" id="ARBA00022840"/>
    </source>
</evidence>
<evidence type="ECO:0000259" key="7">
    <source>
        <dbReference type="SMART" id="SM01001"/>
    </source>
</evidence>
<dbReference type="Pfam" id="PF01259">
    <property type="entry name" value="SAICAR_synt"/>
    <property type="match status" value="1"/>
</dbReference>
<dbReference type="GO" id="GO:0005829">
    <property type="term" value="C:cytosol"/>
    <property type="evidence" value="ECO:0007669"/>
    <property type="project" value="TreeGrafter"/>
</dbReference>
<evidence type="ECO:0000256" key="3">
    <source>
        <dbReference type="ARBA" id="ARBA00022598"/>
    </source>
</evidence>
<dbReference type="Gene3D" id="3.30.470.20">
    <property type="entry name" value="ATP-grasp fold, B domain"/>
    <property type="match status" value="1"/>
</dbReference>
<keyword evidence="4" id="KW-0547">Nucleotide-binding</keyword>
<keyword evidence="3" id="KW-0436">Ligase</keyword>
<reference evidence="8 9" key="1">
    <citation type="submission" date="2014-10" db="EMBL/GenBank/DDBJ databases">
        <title>Draft genome of the hookworm Ancylostoma caninum.</title>
        <authorList>
            <person name="Mitreva M."/>
        </authorList>
    </citation>
    <scope>NUCLEOTIDE SEQUENCE [LARGE SCALE GENOMIC DNA]</scope>
    <source>
        <strain evidence="8 9">Baltimore</strain>
    </source>
</reference>
<dbReference type="UniPathway" id="UPA00074">
    <property type="reaction ID" value="UER00130"/>
</dbReference>
<dbReference type="Proteomes" id="UP000252519">
    <property type="component" value="Unassembled WGS sequence"/>
</dbReference>